<name>A0A261VCY1_9BORD</name>
<reference evidence="2" key="1">
    <citation type="submission" date="2017-05" db="EMBL/GenBank/DDBJ databases">
        <title>Complete and WGS of Bordetella genogroups.</title>
        <authorList>
            <person name="Spilker T."/>
            <person name="Lipuma J."/>
        </authorList>
    </citation>
    <scope>NUCLEOTIDE SEQUENCE [LARGE SCALE GENOMIC DNA]</scope>
    <source>
        <strain evidence="2">AU6712</strain>
    </source>
</reference>
<dbReference type="RefSeq" id="WP_094815992.1">
    <property type="nucleotide sequence ID" value="NZ_NEVU01000003.1"/>
</dbReference>
<organism evidence="1 2">
    <name type="scientific">Bordetella genomosp. 12</name>
    <dbReference type="NCBI Taxonomy" id="463035"/>
    <lineage>
        <taxon>Bacteria</taxon>
        <taxon>Pseudomonadati</taxon>
        <taxon>Pseudomonadota</taxon>
        <taxon>Betaproteobacteria</taxon>
        <taxon>Burkholderiales</taxon>
        <taxon>Alcaligenaceae</taxon>
        <taxon>Bordetella</taxon>
    </lineage>
</organism>
<gene>
    <name evidence="1" type="ORF">CAL22_19455</name>
</gene>
<evidence type="ECO:0000313" key="1">
    <source>
        <dbReference type="EMBL" id="OZI71959.1"/>
    </source>
</evidence>
<dbReference type="OrthoDB" id="9797093at2"/>
<dbReference type="AlphaFoldDB" id="A0A261VCY1"/>
<dbReference type="Pfam" id="PF05973">
    <property type="entry name" value="Gp49"/>
    <property type="match status" value="1"/>
</dbReference>
<comment type="caution">
    <text evidence="1">The sequence shown here is derived from an EMBL/GenBank/DDBJ whole genome shotgun (WGS) entry which is preliminary data.</text>
</comment>
<proteinExistence type="predicted"/>
<keyword evidence="2" id="KW-1185">Reference proteome</keyword>
<accession>A0A261VCY1</accession>
<dbReference type="Proteomes" id="UP000216429">
    <property type="component" value="Unassembled WGS sequence"/>
</dbReference>
<evidence type="ECO:0000313" key="2">
    <source>
        <dbReference type="Proteomes" id="UP000216429"/>
    </source>
</evidence>
<protein>
    <recommendedName>
        <fullName evidence="3">Addiction module toxin RelE</fullName>
    </recommendedName>
</protein>
<evidence type="ECO:0008006" key="3">
    <source>
        <dbReference type="Google" id="ProtNLM"/>
    </source>
</evidence>
<dbReference type="EMBL" id="NEVU01000003">
    <property type="protein sequence ID" value="OZI71959.1"/>
    <property type="molecule type" value="Genomic_DNA"/>
</dbReference>
<sequence>MQQWAHIPDDLEARKLPQLEDKVLHVHPQRPRIAQRNNQHDAAKVLKALGGAGVLEVIDNDADGTYRAVYIVRFPEAVFALHVFQKKSKHSIETPQADMAIIRQRLKVAAIVAQELKDGKARG</sequence>
<dbReference type="InterPro" id="IPR009241">
    <property type="entry name" value="HigB-like"/>
</dbReference>